<feature type="domain" description="Class II aldolase/adducin N-terminal" evidence="3">
    <location>
        <begin position="8"/>
        <end position="185"/>
    </location>
</feature>
<dbReference type="Pfam" id="PF00596">
    <property type="entry name" value="Aldolase_II"/>
    <property type="match status" value="2"/>
</dbReference>
<evidence type="ECO:0000259" key="3">
    <source>
        <dbReference type="SMART" id="SM01007"/>
    </source>
</evidence>
<dbReference type="SUPFAM" id="SSF53639">
    <property type="entry name" value="AraD/HMP-PK domain-like"/>
    <property type="match status" value="2"/>
</dbReference>
<dbReference type="GO" id="GO:0005829">
    <property type="term" value="C:cytosol"/>
    <property type="evidence" value="ECO:0007669"/>
    <property type="project" value="TreeGrafter"/>
</dbReference>
<keyword evidence="5" id="KW-1185">Reference proteome</keyword>
<keyword evidence="1" id="KW-0479">Metal-binding</keyword>
<dbReference type="RefSeq" id="WP_250859256.1">
    <property type="nucleotide sequence ID" value="NZ_JAGSOJ010000002.1"/>
</dbReference>
<dbReference type="SMART" id="SM01007">
    <property type="entry name" value="Aldolase_II"/>
    <property type="match status" value="1"/>
</dbReference>
<proteinExistence type="predicted"/>
<dbReference type="Gene3D" id="3.40.225.10">
    <property type="entry name" value="Class II aldolase/adducin N-terminal domain"/>
    <property type="match status" value="2"/>
</dbReference>
<dbReference type="Proteomes" id="UP001056429">
    <property type="component" value="Unassembled WGS sequence"/>
</dbReference>
<protein>
    <submittedName>
        <fullName evidence="4">Class II aldolase/adducin family protein</fullName>
    </submittedName>
</protein>
<name>A0A9J6P3T7_9CLOT</name>
<evidence type="ECO:0000313" key="5">
    <source>
        <dbReference type="Proteomes" id="UP001056429"/>
    </source>
</evidence>
<reference evidence="4" key="2">
    <citation type="submission" date="2021-04" db="EMBL/GenBank/DDBJ databases">
        <authorList>
            <person name="Dong X."/>
        </authorList>
    </citation>
    <scope>NUCLEOTIDE SEQUENCE</scope>
    <source>
        <strain evidence="4">ZWT</strain>
    </source>
</reference>
<dbReference type="GO" id="GO:0016832">
    <property type="term" value="F:aldehyde-lyase activity"/>
    <property type="evidence" value="ECO:0007669"/>
    <property type="project" value="TreeGrafter"/>
</dbReference>
<evidence type="ECO:0000313" key="4">
    <source>
        <dbReference type="EMBL" id="MCM1990216.1"/>
    </source>
</evidence>
<dbReference type="GO" id="GO:0019323">
    <property type="term" value="P:pentose catabolic process"/>
    <property type="evidence" value="ECO:0007669"/>
    <property type="project" value="TreeGrafter"/>
</dbReference>
<sequence length="392" mass="43844">MNIKEAKNLVIKAGIKLVESGLIARTWGNVSCRVDENTFVITPSGRNYLSLTPDEIVEVNIADLSYKGNIKPSSEKGIHAEVYKLYPNIKFVIHTHQESASVIGASELNSIEINGYHPSLDGKVLFARYALPGTKSLRKNVAKSLMNSKTNAVIMKYHGALCFGKDYDEAFMIASALEKACDAFMVKHYLRLSKREKYNPLEMSTFALSQSGEREPSSCDKIYFNSKRTENGCVLYMDGEKIEVNYDNIDSSLPEEVEIYKAIFTKNKNINHILFNNSPEIRAISHKGIKLKPLLDDFAQLVGRHVKNVENNPRLISEALKKSSVILVRNIGALCCGKTYDDAEAVSMVTQKASKALIGASLLGKVKPINPLECMLMRYVYLKKYSKKVLKE</sequence>
<evidence type="ECO:0000256" key="1">
    <source>
        <dbReference type="ARBA" id="ARBA00022723"/>
    </source>
</evidence>
<dbReference type="PANTHER" id="PTHR22789">
    <property type="entry name" value="FUCULOSE PHOSPHATE ALDOLASE"/>
    <property type="match status" value="1"/>
</dbReference>
<organism evidence="4 5">
    <name type="scientific">Oceanirhabdus seepicola</name>
    <dbReference type="NCBI Taxonomy" id="2828781"/>
    <lineage>
        <taxon>Bacteria</taxon>
        <taxon>Bacillati</taxon>
        <taxon>Bacillota</taxon>
        <taxon>Clostridia</taxon>
        <taxon>Eubacteriales</taxon>
        <taxon>Clostridiaceae</taxon>
        <taxon>Oceanirhabdus</taxon>
    </lineage>
</organism>
<dbReference type="InterPro" id="IPR050197">
    <property type="entry name" value="Aldolase_class_II_sugar_metab"/>
</dbReference>
<dbReference type="PANTHER" id="PTHR22789:SF0">
    <property type="entry name" value="3-OXO-TETRONATE 4-PHOSPHATE DECARBOXYLASE-RELATED"/>
    <property type="match status" value="1"/>
</dbReference>
<dbReference type="AlphaFoldDB" id="A0A9J6P3T7"/>
<dbReference type="InterPro" id="IPR001303">
    <property type="entry name" value="Aldolase_II/adducin_N"/>
</dbReference>
<accession>A0A9J6P3T7</accession>
<comment type="caution">
    <text evidence="4">The sequence shown here is derived from an EMBL/GenBank/DDBJ whole genome shotgun (WGS) entry which is preliminary data.</text>
</comment>
<dbReference type="EMBL" id="JAGSOJ010000002">
    <property type="protein sequence ID" value="MCM1990216.1"/>
    <property type="molecule type" value="Genomic_DNA"/>
</dbReference>
<keyword evidence="2" id="KW-0456">Lyase</keyword>
<dbReference type="GO" id="GO:0046872">
    <property type="term" value="F:metal ion binding"/>
    <property type="evidence" value="ECO:0007669"/>
    <property type="project" value="UniProtKB-KW"/>
</dbReference>
<dbReference type="InterPro" id="IPR036409">
    <property type="entry name" value="Aldolase_II/adducin_N_sf"/>
</dbReference>
<reference evidence="4" key="1">
    <citation type="journal article" date="2021" name="mSystems">
        <title>Bacteria and Archaea Synergistically Convert Glycine Betaine to Biogenic Methane in the Formosa Cold Seep of the South China Sea.</title>
        <authorList>
            <person name="Li L."/>
            <person name="Zhang W."/>
            <person name="Zhang S."/>
            <person name="Song L."/>
            <person name="Sun Q."/>
            <person name="Zhang H."/>
            <person name="Xiang H."/>
            <person name="Dong X."/>
        </authorList>
    </citation>
    <scope>NUCLEOTIDE SEQUENCE</scope>
    <source>
        <strain evidence="4">ZWT</strain>
    </source>
</reference>
<gene>
    <name evidence="4" type="ORF">KDK92_10770</name>
</gene>
<evidence type="ECO:0000256" key="2">
    <source>
        <dbReference type="ARBA" id="ARBA00023239"/>
    </source>
</evidence>